<evidence type="ECO:0000313" key="1">
    <source>
        <dbReference type="EMBL" id="NNG40462.1"/>
    </source>
</evidence>
<dbReference type="EMBL" id="JABENB010000002">
    <property type="protein sequence ID" value="NNG40462.1"/>
    <property type="molecule type" value="Genomic_DNA"/>
</dbReference>
<dbReference type="AlphaFoldDB" id="A0A849AUU3"/>
<name>A0A849AUU3_9MICO</name>
<dbReference type="RefSeq" id="WP_171156753.1">
    <property type="nucleotide sequence ID" value="NZ_JABENB010000002.1"/>
</dbReference>
<keyword evidence="2" id="KW-1185">Reference proteome</keyword>
<reference evidence="1 2" key="1">
    <citation type="submission" date="2020-05" db="EMBL/GenBank/DDBJ databases">
        <title>Flexivirga sp. ID2601S isolated from air conditioner.</title>
        <authorList>
            <person name="Kim D.H."/>
        </authorList>
    </citation>
    <scope>NUCLEOTIDE SEQUENCE [LARGE SCALE GENOMIC DNA]</scope>
    <source>
        <strain evidence="1 2">ID2601S</strain>
    </source>
</reference>
<organism evidence="1 2">
    <name type="scientific">Flexivirga aerilata</name>
    <dbReference type="NCBI Taxonomy" id="1656889"/>
    <lineage>
        <taxon>Bacteria</taxon>
        <taxon>Bacillati</taxon>
        <taxon>Actinomycetota</taxon>
        <taxon>Actinomycetes</taxon>
        <taxon>Micrococcales</taxon>
        <taxon>Dermacoccaceae</taxon>
        <taxon>Flexivirga</taxon>
    </lineage>
</organism>
<sequence>MTSLAHAIRSRRESARSRRALMRAIDSASTPSAREDLLIAMQRSQDVTR</sequence>
<protein>
    <submittedName>
        <fullName evidence="1">Uncharacterized protein</fullName>
    </submittedName>
</protein>
<dbReference type="Proteomes" id="UP000557772">
    <property type="component" value="Unassembled WGS sequence"/>
</dbReference>
<gene>
    <name evidence="1" type="ORF">HJ588_14430</name>
</gene>
<accession>A0A849AUU3</accession>
<comment type="caution">
    <text evidence="1">The sequence shown here is derived from an EMBL/GenBank/DDBJ whole genome shotgun (WGS) entry which is preliminary data.</text>
</comment>
<proteinExistence type="predicted"/>
<evidence type="ECO:0000313" key="2">
    <source>
        <dbReference type="Proteomes" id="UP000557772"/>
    </source>
</evidence>